<comment type="caution">
    <text evidence="8">The sequence shown here is derived from an EMBL/GenBank/DDBJ whole genome shotgun (WGS) entry which is preliminary data.</text>
</comment>
<evidence type="ECO:0000256" key="3">
    <source>
        <dbReference type="ARBA" id="ARBA00023125"/>
    </source>
</evidence>
<dbReference type="SUPFAM" id="SSF46894">
    <property type="entry name" value="C-terminal effector domain of the bipartite response regulators"/>
    <property type="match status" value="1"/>
</dbReference>
<dbReference type="CDD" id="cd06170">
    <property type="entry name" value="LuxR_C_like"/>
    <property type="match status" value="1"/>
</dbReference>
<dbReference type="InterPro" id="IPR011006">
    <property type="entry name" value="CheY-like_superfamily"/>
</dbReference>
<dbReference type="Pfam" id="PF00072">
    <property type="entry name" value="Response_reg"/>
    <property type="match status" value="1"/>
</dbReference>
<accession>A0A286PHD2</accession>
<feature type="domain" description="HTH luxR-type" evidence="6">
    <location>
        <begin position="145"/>
        <end position="210"/>
    </location>
</feature>
<dbReference type="InterPro" id="IPR016032">
    <property type="entry name" value="Sig_transdc_resp-reg_C-effctor"/>
</dbReference>
<dbReference type="STRING" id="1963.AQJ27_51015"/>
<dbReference type="GO" id="GO:0006355">
    <property type="term" value="P:regulation of DNA-templated transcription"/>
    <property type="evidence" value="ECO:0007669"/>
    <property type="project" value="InterPro"/>
</dbReference>
<keyword evidence="1 5" id="KW-0597">Phosphoprotein</keyword>
<evidence type="ECO:0000256" key="5">
    <source>
        <dbReference type="PROSITE-ProRule" id="PRU00169"/>
    </source>
</evidence>
<evidence type="ECO:0000256" key="1">
    <source>
        <dbReference type="ARBA" id="ARBA00022553"/>
    </source>
</evidence>
<evidence type="ECO:0000256" key="4">
    <source>
        <dbReference type="ARBA" id="ARBA00023163"/>
    </source>
</evidence>
<gene>
    <name evidence="8" type="ORF">SO3561_10536</name>
</gene>
<keyword evidence="3 8" id="KW-0238">DNA-binding</keyword>
<dbReference type="SUPFAM" id="SSF52172">
    <property type="entry name" value="CheY-like"/>
    <property type="match status" value="1"/>
</dbReference>
<reference evidence="9" key="1">
    <citation type="submission" date="2017-05" db="EMBL/GenBank/DDBJ databases">
        <title>Streptomyces olivochromogenes NBRC 3561 whole genome shotgun sequence.</title>
        <authorList>
            <person name="Dohra H."/>
            <person name="Kodani S."/>
        </authorList>
    </citation>
    <scope>NUCLEOTIDE SEQUENCE [LARGE SCALE GENOMIC DNA]</scope>
    <source>
        <strain evidence="9">NBRC 3561</strain>
    </source>
</reference>
<dbReference type="PANTHER" id="PTHR43214:SF24">
    <property type="entry name" value="TRANSCRIPTIONAL REGULATORY PROTEIN NARL-RELATED"/>
    <property type="match status" value="1"/>
</dbReference>
<evidence type="ECO:0000313" key="8">
    <source>
        <dbReference type="EMBL" id="GAX58961.1"/>
    </source>
</evidence>
<evidence type="ECO:0000313" key="9">
    <source>
        <dbReference type="Proteomes" id="UP000217446"/>
    </source>
</evidence>
<dbReference type="Pfam" id="PF00196">
    <property type="entry name" value="GerE"/>
    <property type="match status" value="1"/>
</dbReference>
<dbReference type="GO" id="GO:0003677">
    <property type="term" value="F:DNA binding"/>
    <property type="evidence" value="ECO:0007669"/>
    <property type="project" value="UniProtKB-KW"/>
</dbReference>
<dbReference type="PROSITE" id="PS00622">
    <property type="entry name" value="HTH_LUXR_1"/>
    <property type="match status" value="1"/>
</dbReference>
<keyword evidence="2" id="KW-0805">Transcription regulation</keyword>
<evidence type="ECO:0000256" key="2">
    <source>
        <dbReference type="ARBA" id="ARBA00023015"/>
    </source>
</evidence>
<dbReference type="PANTHER" id="PTHR43214">
    <property type="entry name" value="TWO-COMPONENT RESPONSE REGULATOR"/>
    <property type="match status" value="1"/>
</dbReference>
<dbReference type="InterPro" id="IPR000792">
    <property type="entry name" value="Tscrpt_reg_LuxR_C"/>
</dbReference>
<dbReference type="Gene3D" id="3.40.50.2300">
    <property type="match status" value="1"/>
</dbReference>
<proteinExistence type="predicted"/>
<feature type="domain" description="Response regulatory" evidence="7">
    <location>
        <begin position="3"/>
        <end position="119"/>
    </location>
</feature>
<dbReference type="PROSITE" id="PS50110">
    <property type="entry name" value="RESPONSE_REGULATORY"/>
    <property type="match status" value="1"/>
</dbReference>
<dbReference type="SMART" id="SM00448">
    <property type="entry name" value="REC"/>
    <property type="match status" value="1"/>
</dbReference>
<dbReference type="Proteomes" id="UP000217446">
    <property type="component" value="Unassembled WGS sequence"/>
</dbReference>
<dbReference type="SMART" id="SM00421">
    <property type="entry name" value="HTH_LUXR"/>
    <property type="match status" value="1"/>
</dbReference>
<dbReference type="EMBL" id="BDQI01000075">
    <property type="protein sequence ID" value="GAX58961.1"/>
    <property type="molecule type" value="Genomic_DNA"/>
</dbReference>
<keyword evidence="4" id="KW-0804">Transcription</keyword>
<dbReference type="GO" id="GO:0000160">
    <property type="term" value="P:phosphorelay signal transduction system"/>
    <property type="evidence" value="ECO:0007669"/>
    <property type="project" value="InterPro"/>
</dbReference>
<evidence type="ECO:0000259" key="6">
    <source>
        <dbReference type="PROSITE" id="PS50043"/>
    </source>
</evidence>
<keyword evidence="9" id="KW-1185">Reference proteome</keyword>
<protein>
    <submittedName>
        <fullName evidence="8">DNA-binding response regulator</fullName>
    </submittedName>
</protein>
<dbReference type="InterPro" id="IPR058245">
    <property type="entry name" value="NreC/VraR/RcsB-like_REC"/>
</dbReference>
<dbReference type="InterPro" id="IPR001789">
    <property type="entry name" value="Sig_transdc_resp-reg_receiver"/>
</dbReference>
<dbReference type="CDD" id="cd17535">
    <property type="entry name" value="REC_NarL-like"/>
    <property type="match status" value="1"/>
</dbReference>
<dbReference type="InterPro" id="IPR039420">
    <property type="entry name" value="WalR-like"/>
</dbReference>
<organism evidence="8 9">
    <name type="scientific">Streptomyces olivochromogenes</name>
    <dbReference type="NCBI Taxonomy" id="1963"/>
    <lineage>
        <taxon>Bacteria</taxon>
        <taxon>Bacillati</taxon>
        <taxon>Actinomycetota</taxon>
        <taxon>Actinomycetes</taxon>
        <taxon>Kitasatosporales</taxon>
        <taxon>Streptomycetaceae</taxon>
        <taxon>Streptomyces</taxon>
    </lineage>
</organism>
<dbReference type="RefSeq" id="WP_067385914.1">
    <property type="nucleotide sequence ID" value="NZ_BDQI01000075.1"/>
</dbReference>
<evidence type="ECO:0000259" key="7">
    <source>
        <dbReference type="PROSITE" id="PS50110"/>
    </source>
</evidence>
<feature type="modified residue" description="4-aspartylphosphate" evidence="5">
    <location>
        <position position="54"/>
    </location>
</feature>
<dbReference type="PRINTS" id="PR00038">
    <property type="entry name" value="HTHLUXR"/>
</dbReference>
<dbReference type="AlphaFoldDB" id="A0A286PHD2"/>
<name>A0A286PHD2_STROL</name>
<sequence>MIRVLLADDEALVRTGLRLLLQTAPDITVVAEADDGRAAVEACVRLTPDVVLMDVQMPGLDGVGAARELSALPAPPRILMLTTFDAETYLLPALRAGAHGFLLKDAQPGQVLDAVRNTAAGLHALAPEAVNHLVARAAAEPPPTVPPRLPSLTPREREVLVAIADGLSNAQIGRRLSLRVPTVKAHVSRIMEKLHCESRVQAGLLAMRAGLRGEASPTDQV</sequence>
<dbReference type="PROSITE" id="PS50043">
    <property type="entry name" value="HTH_LUXR_2"/>
    <property type="match status" value="1"/>
</dbReference>